<evidence type="ECO:0000256" key="2">
    <source>
        <dbReference type="SAM" id="Phobius"/>
    </source>
</evidence>
<protein>
    <recommendedName>
        <fullName evidence="5">Transmembrane protein</fullName>
    </recommendedName>
</protein>
<evidence type="ECO:0008006" key="5">
    <source>
        <dbReference type="Google" id="ProtNLM"/>
    </source>
</evidence>
<comment type="caution">
    <text evidence="3">The sequence shown here is derived from an EMBL/GenBank/DDBJ whole genome shotgun (WGS) entry which is preliminary data.</text>
</comment>
<keyword evidence="2" id="KW-0812">Transmembrane</keyword>
<evidence type="ECO:0000313" key="4">
    <source>
        <dbReference type="Proteomes" id="UP001218218"/>
    </source>
</evidence>
<dbReference type="AlphaFoldDB" id="A0AAD6Z589"/>
<feature type="transmembrane region" description="Helical" evidence="2">
    <location>
        <begin position="146"/>
        <end position="168"/>
    </location>
</feature>
<evidence type="ECO:0000313" key="3">
    <source>
        <dbReference type="EMBL" id="KAJ7306973.1"/>
    </source>
</evidence>
<feature type="compositionally biased region" description="Polar residues" evidence="1">
    <location>
        <begin position="235"/>
        <end position="251"/>
    </location>
</feature>
<name>A0AAD6Z589_9AGAR</name>
<accession>A0AAD6Z589</accession>
<proteinExistence type="predicted"/>
<evidence type="ECO:0000256" key="1">
    <source>
        <dbReference type="SAM" id="MobiDB-lite"/>
    </source>
</evidence>
<dbReference type="Gene3D" id="2.60.120.260">
    <property type="entry name" value="Galactose-binding domain-like"/>
    <property type="match status" value="1"/>
</dbReference>
<dbReference type="Proteomes" id="UP001218218">
    <property type="component" value="Unassembled WGS sequence"/>
</dbReference>
<sequence length="321" mass="33724">MNPTIIDDRDPKITYTPGTWNRSGTPNEYHGTVSSSINVGDHFSVPFNGTSISVYGTFNSSSAGVKTSYKIDGGPIITVPSDSSAKDRYQQLFWQSNPLRTGPHTLLVAMVAVNDKAETGEGTVWFDYFKVTHAGSPPKKASHAALIGGVTAGAVVLIIALGLLFLYLRRRKRKYESTPSAPSTTPLPFPATMAESGPPLAASSGVRGRPNPSSGVPETADTHTPAPPSYGPSESAASQSQNHGLGTSSTADDTEHFTSIADLKRRQQQVVSSYNAGRVNGGNAHAPTPPIQHVDSGMRELAPAAESASVPVELPPAYTAA</sequence>
<gene>
    <name evidence="3" type="ORF">DFH08DRAFT_1088807</name>
</gene>
<organism evidence="3 4">
    <name type="scientific">Mycena albidolilacea</name>
    <dbReference type="NCBI Taxonomy" id="1033008"/>
    <lineage>
        <taxon>Eukaryota</taxon>
        <taxon>Fungi</taxon>
        <taxon>Dikarya</taxon>
        <taxon>Basidiomycota</taxon>
        <taxon>Agaricomycotina</taxon>
        <taxon>Agaricomycetes</taxon>
        <taxon>Agaricomycetidae</taxon>
        <taxon>Agaricales</taxon>
        <taxon>Marasmiineae</taxon>
        <taxon>Mycenaceae</taxon>
        <taxon>Mycena</taxon>
    </lineage>
</organism>
<feature type="compositionally biased region" description="Low complexity" evidence="1">
    <location>
        <begin position="177"/>
        <end position="192"/>
    </location>
</feature>
<reference evidence="3" key="1">
    <citation type="submission" date="2023-03" db="EMBL/GenBank/DDBJ databases">
        <title>Massive genome expansion in bonnet fungi (Mycena s.s.) driven by repeated elements and novel gene families across ecological guilds.</title>
        <authorList>
            <consortium name="Lawrence Berkeley National Laboratory"/>
            <person name="Harder C.B."/>
            <person name="Miyauchi S."/>
            <person name="Viragh M."/>
            <person name="Kuo A."/>
            <person name="Thoen E."/>
            <person name="Andreopoulos B."/>
            <person name="Lu D."/>
            <person name="Skrede I."/>
            <person name="Drula E."/>
            <person name="Henrissat B."/>
            <person name="Morin E."/>
            <person name="Kohler A."/>
            <person name="Barry K."/>
            <person name="LaButti K."/>
            <person name="Morin E."/>
            <person name="Salamov A."/>
            <person name="Lipzen A."/>
            <person name="Mereny Z."/>
            <person name="Hegedus B."/>
            <person name="Baldrian P."/>
            <person name="Stursova M."/>
            <person name="Weitz H."/>
            <person name="Taylor A."/>
            <person name="Grigoriev I.V."/>
            <person name="Nagy L.G."/>
            <person name="Martin F."/>
            <person name="Kauserud H."/>
        </authorList>
    </citation>
    <scope>NUCLEOTIDE SEQUENCE</scope>
    <source>
        <strain evidence="3">CBHHK002</strain>
    </source>
</reference>
<keyword evidence="2" id="KW-0472">Membrane</keyword>
<dbReference type="EMBL" id="JARIHO010000090">
    <property type="protein sequence ID" value="KAJ7306973.1"/>
    <property type="molecule type" value="Genomic_DNA"/>
</dbReference>
<feature type="region of interest" description="Disordered" evidence="1">
    <location>
        <begin position="302"/>
        <end position="321"/>
    </location>
</feature>
<feature type="region of interest" description="Disordered" evidence="1">
    <location>
        <begin position="175"/>
        <end position="252"/>
    </location>
</feature>
<keyword evidence="2" id="KW-1133">Transmembrane helix</keyword>
<keyword evidence="4" id="KW-1185">Reference proteome</keyword>
<feature type="region of interest" description="Disordered" evidence="1">
    <location>
        <begin position="274"/>
        <end position="294"/>
    </location>
</feature>